<dbReference type="AlphaFoldDB" id="A0A0K2T4N6"/>
<proteinExistence type="predicted"/>
<dbReference type="EMBL" id="HACA01003683">
    <property type="protein sequence ID" value="CDW21044.1"/>
    <property type="molecule type" value="Transcribed_RNA"/>
</dbReference>
<reference evidence="2" key="1">
    <citation type="submission" date="2014-05" db="EMBL/GenBank/DDBJ databases">
        <authorList>
            <person name="Chronopoulou M."/>
        </authorList>
    </citation>
    <scope>NUCLEOTIDE SEQUENCE</scope>
    <source>
        <tissue evidence="2">Whole organism</tissue>
    </source>
</reference>
<dbReference type="OrthoDB" id="10686533at2759"/>
<evidence type="ECO:0000313" key="2">
    <source>
        <dbReference type="EMBL" id="CDW21044.1"/>
    </source>
</evidence>
<feature type="compositionally biased region" description="Polar residues" evidence="1">
    <location>
        <begin position="139"/>
        <end position="158"/>
    </location>
</feature>
<sequence length="241" mass="27105">MSDLILKGMPTSSRFVGKLQSRRLARSGTLKSQDTDESDEEAPKTNRHPGLPTSFRYIGKSISAISNINRGPNNLVIETPPPGEKPDFSHTANMLSILAKIDVKLKQKATKEKESTNLESDTEATKLFPSVLRHRVSSRASGSKLTVDSSSKTGSLNNDFKDQEDKISMDEIKKLEKEEGIKAMFDNLSRVRVCSIPNWNLHRHVKEDKKRLPYFMQVHQELSTDEELQELSSKLCGDLHL</sequence>
<feature type="region of interest" description="Disordered" evidence="1">
    <location>
        <begin position="139"/>
        <end position="161"/>
    </location>
</feature>
<name>A0A0K2T4N6_LEPSM</name>
<feature type="region of interest" description="Disordered" evidence="1">
    <location>
        <begin position="16"/>
        <end position="53"/>
    </location>
</feature>
<evidence type="ECO:0000256" key="1">
    <source>
        <dbReference type="SAM" id="MobiDB-lite"/>
    </source>
</evidence>
<accession>A0A0K2T4N6</accession>
<organism evidence="2">
    <name type="scientific">Lepeophtheirus salmonis</name>
    <name type="common">Salmon louse</name>
    <name type="synonym">Caligus salmonis</name>
    <dbReference type="NCBI Taxonomy" id="72036"/>
    <lineage>
        <taxon>Eukaryota</taxon>
        <taxon>Metazoa</taxon>
        <taxon>Ecdysozoa</taxon>
        <taxon>Arthropoda</taxon>
        <taxon>Crustacea</taxon>
        <taxon>Multicrustacea</taxon>
        <taxon>Hexanauplia</taxon>
        <taxon>Copepoda</taxon>
        <taxon>Siphonostomatoida</taxon>
        <taxon>Caligidae</taxon>
        <taxon>Lepeophtheirus</taxon>
    </lineage>
</organism>
<protein>
    <submittedName>
        <fullName evidence="2">Uncharacterized protein</fullName>
    </submittedName>
</protein>